<accession>T1IKG7</accession>
<proteinExistence type="predicted"/>
<dbReference type="AlphaFoldDB" id="T1IKG7"/>
<reference evidence="1" key="2">
    <citation type="submission" date="2015-02" db="UniProtKB">
        <authorList>
            <consortium name="EnsemblMetazoa"/>
        </authorList>
    </citation>
    <scope>IDENTIFICATION</scope>
</reference>
<evidence type="ECO:0000313" key="1">
    <source>
        <dbReference type="EnsemblMetazoa" id="SMAR001416-PA"/>
    </source>
</evidence>
<reference evidence="2" key="1">
    <citation type="submission" date="2011-05" db="EMBL/GenBank/DDBJ databases">
        <authorList>
            <person name="Richards S.R."/>
            <person name="Qu J."/>
            <person name="Jiang H."/>
            <person name="Jhangiani S.N."/>
            <person name="Agravi P."/>
            <person name="Goodspeed R."/>
            <person name="Gross S."/>
            <person name="Mandapat C."/>
            <person name="Jackson L."/>
            <person name="Mathew T."/>
            <person name="Pu L."/>
            <person name="Thornton R."/>
            <person name="Saada N."/>
            <person name="Wilczek-Boney K.B."/>
            <person name="Lee S."/>
            <person name="Kovar C."/>
            <person name="Wu Y."/>
            <person name="Scherer S.E."/>
            <person name="Worley K.C."/>
            <person name="Muzny D.M."/>
            <person name="Gibbs R."/>
        </authorList>
    </citation>
    <scope>NUCLEOTIDE SEQUENCE</scope>
    <source>
        <strain evidence="2">Brora</strain>
    </source>
</reference>
<name>T1IKG7_STRMM</name>
<dbReference type="Proteomes" id="UP000014500">
    <property type="component" value="Unassembled WGS sequence"/>
</dbReference>
<organism evidence="1 2">
    <name type="scientific">Strigamia maritima</name>
    <name type="common">European centipede</name>
    <name type="synonym">Geophilus maritimus</name>
    <dbReference type="NCBI Taxonomy" id="126957"/>
    <lineage>
        <taxon>Eukaryota</taxon>
        <taxon>Metazoa</taxon>
        <taxon>Ecdysozoa</taxon>
        <taxon>Arthropoda</taxon>
        <taxon>Myriapoda</taxon>
        <taxon>Chilopoda</taxon>
        <taxon>Pleurostigmophora</taxon>
        <taxon>Geophilomorpha</taxon>
        <taxon>Linotaeniidae</taxon>
        <taxon>Strigamia</taxon>
    </lineage>
</organism>
<protein>
    <submittedName>
        <fullName evidence="1">Uncharacterized protein</fullName>
    </submittedName>
</protein>
<dbReference type="HOGENOM" id="CLU_2815666_0_0_1"/>
<dbReference type="EnsemblMetazoa" id="SMAR001416-RA">
    <property type="protein sequence ID" value="SMAR001416-PA"/>
    <property type="gene ID" value="SMAR001416"/>
</dbReference>
<keyword evidence="2" id="KW-1185">Reference proteome</keyword>
<evidence type="ECO:0000313" key="2">
    <source>
        <dbReference type="Proteomes" id="UP000014500"/>
    </source>
</evidence>
<sequence length="67" mass="7978">MMVSNVSFHLMIALPNYEYFHIIINPWMTEECVHRKIICGLFLTADEEYYDIDPDTYEVNDCNNNNN</sequence>
<dbReference type="EMBL" id="JH430530">
    <property type="status" value="NOT_ANNOTATED_CDS"/>
    <property type="molecule type" value="Genomic_DNA"/>
</dbReference>